<dbReference type="Gene3D" id="1.10.260.40">
    <property type="entry name" value="lambda repressor-like DNA-binding domains"/>
    <property type="match status" value="1"/>
</dbReference>
<reference evidence="3" key="1">
    <citation type="submission" date="2020-05" db="EMBL/GenBank/DDBJ databases">
        <authorList>
            <person name="Chiriac C."/>
            <person name="Salcher M."/>
            <person name="Ghai R."/>
            <person name="Kavagutti S V."/>
        </authorList>
    </citation>
    <scope>NUCLEOTIDE SEQUENCE</scope>
</reference>
<evidence type="ECO:0000256" key="1">
    <source>
        <dbReference type="ARBA" id="ARBA00023125"/>
    </source>
</evidence>
<protein>
    <submittedName>
        <fullName evidence="3">Unannotated protein</fullName>
    </submittedName>
</protein>
<dbReference type="InterPro" id="IPR009057">
    <property type="entry name" value="Homeodomain-like_sf"/>
</dbReference>
<sequence length="303" mass="32018">MPHIMNNAPWFGALVTHRRQSLGMQPNHLAHAGGPSAATTRKIESGRGATTAKVLTQLDTALQWSPGTSARALVAGEDGDEARALRRLDAVVSPGCTEYRTAAVRSRPTAQRVQTRSERTRRKILLAVAETIARHGAGGSIRKVIDTGEVSKGALYFHFDSKDAAVDAVLDEAAILSGSLAARPRQSATTRSADAASAAVRQYISDASGSPILRAEAVLWNEPAYTATARAGTYATLRATLIDILDDNPRRTDTAAAPDAIMAILAGTITVPGDHHGLADPHIADTVQRLITPVLRGSTLDDN</sequence>
<accession>A0A6J7G8E9</accession>
<dbReference type="Gene3D" id="1.10.357.10">
    <property type="entry name" value="Tetracycline Repressor, domain 2"/>
    <property type="match status" value="1"/>
</dbReference>
<proteinExistence type="predicted"/>
<organism evidence="3">
    <name type="scientific">freshwater metagenome</name>
    <dbReference type="NCBI Taxonomy" id="449393"/>
    <lineage>
        <taxon>unclassified sequences</taxon>
        <taxon>metagenomes</taxon>
        <taxon>ecological metagenomes</taxon>
    </lineage>
</organism>
<dbReference type="SUPFAM" id="SSF46689">
    <property type="entry name" value="Homeodomain-like"/>
    <property type="match status" value="1"/>
</dbReference>
<dbReference type="SUPFAM" id="SSF47413">
    <property type="entry name" value="lambda repressor-like DNA-binding domains"/>
    <property type="match status" value="1"/>
</dbReference>
<gene>
    <name evidence="3" type="ORF">UFOPK3472_02551</name>
</gene>
<feature type="domain" description="HTH tetR-type" evidence="2">
    <location>
        <begin position="118"/>
        <end position="177"/>
    </location>
</feature>
<dbReference type="InterPro" id="IPR001647">
    <property type="entry name" value="HTH_TetR"/>
</dbReference>
<dbReference type="Pfam" id="PF00440">
    <property type="entry name" value="TetR_N"/>
    <property type="match status" value="1"/>
</dbReference>
<dbReference type="InterPro" id="IPR010982">
    <property type="entry name" value="Lambda_DNA-bd_dom_sf"/>
</dbReference>
<dbReference type="GO" id="GO:0003677">
    <property type="term" value="F:DNA binding"/>
    <property type="evidence" value="ECO:0007669"/>
    <property type="project" value="UniProtKB-KW"/>
</dbReference>
<dbReference type="AlphaFoldDB" id="A0A6J7G8E9"/>
<dbReference type="PROSITE" id="PS50977">
    <property type="entry name" value="HTH_TETR_2"/>
    <property type="match status" value="1"/>
</dbReference>
<evidence type="ECO:0000259" key="2">
    <source>
        <dbReference type="PROSITE" id="PS50977"/>
    </source>
</evidence>
<dbReference type="EMBL" id="CAFBLX010000195">
    <property type="protein sequence ID" value="CAB4902768.1"/>
    <property type="molecule type" value="Genomic_DNA"/>
</dbReference>
<name>A0A6J7G8E9_9ZZZZ</name>
<keyword evidence="1" id="KW-0238">DNA-binding</keyword>
<evidence type="ECO:0000313" key="3">
    <source>
        <dbReference type="EMBL" id="CAB4902768.1"/>
    </source>
</evidence>